<dbReference type="Proteomes" id="UP000196027">
    <property type="component" value="Chromosome"/>
</dbReference>
<sequence>MSMAQEIEQQNKEIITLLDKYPEGISRGKIAECLSFTLNDKTLQRRLLALVDEGRVGRKGERKATRYYPIEVPKETFKGHVKDKNGKQYGVVKSSLGEIDPFRIQYRQQRKAIMGQIVRQGLHGPAVEKIIENYCQQQEIIDLDKFTAMTLADLSTLHAGAIVGLGITEAQFELWLSGKG</sequence>
<protein>
    <submittedName>
        <fullName evidence="1">Uncharacterized protein</fullName>
    </submittedName>
</protein>
<accession>A0A1Y0IGI5</accession>
<evidence type="ECO:0000313" key="1">
    <source>
        <dbReference type="EMBL" id="ARU58533.1"/>
    </source>
</evidence>
<name>A0A1Y0IGI5_9GAMM</name>
<dbReference type="AlphaFoldDB" id="A0A1Y0IGI5"/>
<keyword evidence="2" id="KW-1185">Reference proteome</keyword>
<gene>
    <name evidence="1" type="ORF">OLMES_4537</name>
</gene>
<organism evidence="1 2">
    <name type="scientific">Oleiphilus messinensis</name>
    <dbReference type="NCBI Taxonomy" id="141451"/>
    <lineage>
        <taxon>Bacteria</taxon>
        <taxon>Pseudomonadati</taxon>
        <taxon>Pseudomonadota</taxon>
        <taxon>Gammaproteobacteria</taxon>
        <taxon>Oceanospirillales</taxon>
        <taxon>Oleiphilaceae</taxon>
        <taxon>Oleiphilus</taxon>
    </lineage>
</organism>
<reference evidence="1 2" key="1">
    <citation type="submission" date="2017-05" db="EMBL/GenBank/DDBJ databases">
        <title>Genomic insights into alkan degradation activity of Oleiphilus messinensis.</title>
        <authorList>
            <person name="Kozyavkin S.A."/>
            <person name="Slesarev A.I."/>
            <person name="Golyshin P.N."/>
            <person name="Korzhenkov A."/>
            <person name="Golyshina O.N."/>
            <person name="Toshchakov S.V."/>
        </authorList>
    </citation>
    <scope>NUCLEOTIDE SEQUENCE [LARGE SCALE GENOMIC DNA]</scope>
    <source>
        <strain evidence="1 2">ME102</strain>
    </source>
</reference>
<evidence type="ECO:0000313" key="2">
    <source>
        <dbReference type="Proteomes" id="UP000196027"/>
    </source>
</evidence>
<dbReference type="EMBL" id="CP021425">
    <property type="protein sequence ID" value="ARU58533.1"/>
    <property type="molecule type" value="Genomic_DNA"/>
</dbReference>
<dbReference type="KEGG" id="ome:OLMES_4537"/>
<proteinExistence type="predicted"/>